<sequence length="339" mass="39665">MAVKQEKEFYSFLFDHKRFKSQVHTFCHHGLKHFKKLTKSYIFTHLFFLGILTLELSLLIISLAYLASTPFIATVLSIFLISAFAYTLAIFYFQTKKPEQFLKLHKHFMDLCAKELSQDLQKKEYYLCLANASFSFATFVEKQEKVFYSMPQVPGVFNRLIAQFTKVYHRKDFSKIKEVFYFSSIHEHIKLIKIDPKDIESHASLANTFSNLANIYSSKSLFNKNHKLYIKTVNQAIGEYKIIKALSPNDPWVFAKLAACYNITGEKDLEIASYEEILTLRPQDQQILFRLGILYFQINDQAKGLDIYSILLAQGYSKSHQLLDFYDANLFYEKNHQVF</sequence>
<dbReference type="AlphaFoldDB" id="A0A2A4X354"/>
<reference evidence="3" key="1">
    <citation type="submission" date="2017-08" db="EMBL/GenBank/DDBJ databases">
        <title>A dynamic microbial community with high functional redundancy inhabits the cold, oxic subseafloor aquifer.</title>
        <authorList>
            <person name="Tully B.J."/>
            <person name="Wheat C.G."/>
            <person name="Glazer B.T."/>
            <person name="Huber J.A."/>
        </authorList>
    </citation>
    <scope>NUCLEOTIDE SEQUENCE [LARGE SCALE GENOMIC DNA]</scope>
</reference>
<dbReference type="InterPro" id="IPR011990">
    <property type="entry name" value="TPR-like_helical_dom_sf"/>
</dbReference>
<evidence type="ECO:0000313" key="2">
    <source>
        <dbReference type="EMBL" id="PCI77112.1"/>
    </source>
</evidence>
<keyword evidence="1" id="KW-0472">Membrane</keyword>
<dbReference type="EMBL" id="NVUK01000020">
    <property type="protein sequence ID" value="PCI77112.1"/>
    <property type="molecule type" value="Genomic_DNA"/>
</dbReference>
<evidence type="ECO:0000313" key="3">
    <source>
        <dbReference type="Proteomes" id="UP000218775"/>
    </source>
</evidence>
<dbReference type="Gene3D" id="1.25.40.10">
    <property type="entry name" value="Tetratricopeptide repeat domain"/>
    <property type="match status" value="1"/>
</dbReference>
<accession>A0A2A4X354</accession>
<feature type="transmembrane region" description="Helical" evidence="1">
    <location>
        <begin position="41"/>
        <end position="65"/>
    </location>
</feature>
<gene>
    <name evidence="2" type="ORF">COB21_03530</name>
</gene>
<organism evidence="2 3">
    <name type="scientific">Aerophobetes bacterium</name>
    <dbReference type="NCBI Taxonomy" id="2030807"/>
    <lineage>
        <taxon>Bacteria</taxon>
        <taxon>Candidatus Aerophobota</taxon>
    </lineage>
</organism>
<keyword evidence="1" id="KW-0812">Transmembrane</keyword>
<dbReference type="Proteomes" id="UP000218775">
    <property type="component" value="Unassembled WGS sequence"/>
</dbReference>
<name>A0A2A4X354_UNCAE</name>
<protein>
    <submittedName>
        <fullName evidence="2">Uncharacterized protein</fullName>
    </submittedName>
</protein>
<comment type="caution">
    <text evidence="2">The sequence shown here is derived from an EMBL/GenBank/DDBJ whole genome shotgun (WGS) entry which is preliminary data.</text>
</comment>
<dbReference type="SUPFAM" id="SSF48452">
    <property type="entry name" value="TPR-like"/>
    <property type="match status" value="1"/>
</dbReference>
<proteinExistence type="predicted"/>
<keyword evidence="1" id="KW-1133">Transmembrane helix</keyword>
<feature type="transmembrane region" description="Helical" evidence="1">
    <location>
        <begin position="71"/>
        <end position="93"/>
    </location>
</feature>
<evidence type="ECO:0000256" key="1">
    <source>
        <dbReference type="SAM" id="Phobius"/>
    </source>
</evidence>